<dbReference type="AlphaFoldDB" id="A0A5N6LTG7"/>
<reference evidence="1 2" key="1">
    <citation type="submission" date="2019-05" db="EMBL/GenBank/DDBJ databases">
        <title>Mikania micrantha, genome provides insights into the molecular mechanism of rapid growth.</title>
        <authorList>
            <person name="Liu B."/>
        </authorList>
    </citation>
    <scope>NUCLEOTIDE SEQUENCE [LARGE SCALE GENOMIC DNA]</scope>
    <source>
        <strain evidence="1">NLD-2019</strain>
        <tissue evidence="1">Leaf</tissue>
    </source>
</reference>
<organism evidence="1 2">
    <name type="scientific">Mikania micrantha</name>
    <name type="common">bitter vine</name>
    <dbReference type="NCBI Taxonomy" id="192012"/>
    <lineage>
        <taxon>Eukaryota</taxon>
        <taxon>Viridiplantae</taxon>
        <taxon>Streptophyta</taxon>
        <taxon>Embryophyta</taxon>
        <taxon>Tracheophyta</taxon>
        <taxon>Spermatophyta</taxon>
        <taxon>Magnoliopsida</taxon>
        <taxon>eudicotyledons</taxon>
        <taxon>Gunneridae</taxon>
        <taxon>Pentapetalae</taxon>
        <taxon>asterids</taxon>
        <taxon>campanulids</taxon>
        <taxon>Asterales</taxon>
        <taxon>Asteraceae</taxon>
        <taxon>Asteroideae</taxon>
        <taxon>Heliantheae alliance</taxon>
        <taxon>Eupatorieae</taxon>
        <taxon>Mikania</taxon>
    </lineage>
</organism>
<name>A0A5N6LTG7_9ASTR</name>
<gene>
    <name evidence="1" type="ORF">E3N88_38250</name>
</gene>
<dbReference type="PANTHER" id="PTHR10492">
    <property type="match status" value="1"/>
</dbReference>
<comment type="caution">
    <text evidence="1">The sequence shown here is derived from an EMBL/GenBank/DDBJ whole genome shotgun (WGS) entry which is preliminary data.</text>
</comment>
<protein>
    <submittedName>
        <fullName evidence="1">Uncharacterized protein</fullName>
    </submittedName>
</protein>
<sequence>MRLTIGALASSSRRTILQKDPIQSLIAFVYPSILQNFESSYFFRERAILAPTNKVVQEINERFLSLFPGDENEYRSFDSICQTEHFNYPLQENLYVPDVLNTIKDNVTVAYEKYVIGDGITFGRSRNPRVELPSRYAMLGKYLKFPKIFAVREALCGFWSRYAKNVAVEKSNLFHQISCRKLNVYIFELLRPPDEKLDHFIIKPP</sequence>
<proteinExistence type="predicted"/>
<dbReference type="EMBL" id="SZYD01000018">
    <property type="protein sequence ID" value="KAD2804873.1"/>
    <property type="molecule type" value="Genomic_DNA"/>
</dbReference>
<dbReference type="Proteomes" id="UP000326396">
    <property type="component" value="Linkage Group LG8"/>
</dbReference>
<accession>A0A5N6LTG7</accession>
<dbReference type="PANTHER" id="PTHR10492:SF93">
    <property type="entry name" value="ATP-DEPENDENT DNA HELICASE"/>
    <property type="match status" value="1"/>
</dbReference>
<evidence type="ECO:0000313" key="1">
    <source>
        <dbReference type="EMBL" id="KAD2804873.1"/>
    </source>
</evidence>
<evidence type="ECO:0000313" key="2">
    <source>
        <dbReference type="Proteomes" id="UP000326396"/>
    </source>
</evidence>
<dbReference type="OrthoDB" id="1930718at2759"/>
<keyword evidence="2" id="KW-1185">Reference proteome</keyword>